<proteinExistence type="predicted"/>
<dbReference type="InterPro" id="IPR027268">
    <property type="entry name" value="Peptidase_M4/M1_CTD_sf"/>
</dbReference>
<feature type="domain" description="Peptidase M61 N-terminal" evidence="4">
    <location>
        <begin position="39"/>
        <end position="214"/>
    </location>
</feature>
<organism evidence="5 6">
    <name type="scientific">Aquisphaera giovannonii</name>
    <dbReference type="NCBI Taxonomy" id="406548"/>
    <lineage>
        <taxon>Bacteria</taxon>
        <taxon>Pseudomonadati</taxon>
        <taxon>Planctomycetota</taxon>
        <taxon>Planctomycetia</taxon>
        <taxon>Isosphaerales</taxon>
        <taxon>Isosphaeraceae</taxon>
        <taxon>Aquisphaera</taxon>
    </lineage>
</organism>
<feature type="region of interest" description="Disordered" evidence="1">
    <location>
        <begin position="513"/>
        <end position="538"/>
    </location>
</feature>
<dbReference type="InterPro" id="IPR040756">
    <property type="entry name" value="Peptidase_M61_N"/>
</dbReference>
<keyword evidence="6" id="KW-1185">Reference proteome</keyword>
<accession>A0A5B9W3F6</accession>
<evidence type="ECO:0000259" key="4">
    <source>
        <dbReference type="Pfam" id="PF17899"/>
    </source>
</evidence>
<reference evidence="5 6" key="1">
    <citation type="submission" date="2019-08" db="EMBL/GenBank/DDBJ databases">
        <title>Deep-cultivation of Planctomycetes and their phenomic and genomic characterization uncovers novel biology.</title>
        <authorList>
            <person name="Wiegand S."/>
            <person name="Jogler M."/>
            <person name="Boedeker C."/>
            <person name="Pinto D."/>
            <person name="Vollmers J."/>
            <person name="Rivas-Marin E."/>
            <person name="Kohn T."/>
            <person name="Peeters S.H."/>
            <person name="Heuer A."/>
            <person name="Rast P."/>
            <person name="Oberbeckmann S."/>
            <person name="Bunk B."/>
            <person name="Jeske O."/>
            <person name="Meyerdierks A."/>
            <person name="Storesund J.E."/>
            <person name="Kallscheuer N."/>
            <person name="Luecker S."/>
            <person name="Lage O.M."/>
            <person name="Pohl T."/>
            <person name="Merkel B.J."/>
            <person name="Hornburger P."/>
            <person name="Mueller R.-W."/>
            <person name="Bruemmer F."/>
            <person name="Labrenz M."/>
            <person name="Spormann A.M."/>
            <person name="Op den Camp H."/>
            <person name="Overmann J."/>
            <person name="Amann R."/>
            <person name="Jetten M.S.M."/>
            <person name="Mascher T."/>
            <person name="Medema M.H."/>
            <person name="Devos D.P."/>
            <person name="Kaster A.-K."/>
            <person name="Ovreas L."/>
            <person name="Rohde M."/>
            <person name="Galperin M.Y."/>
            <person name="Jogler C."/>
        </authorList>
    </citation>
    <scope>NUCLEOTIDE SEQUENCE [LARGE SCALE GENOMIC DNA]</scope>
    <source>
        <strain evidence="5 6">OJF2</strain>
    </source>
</reference>
<dbReference type="GO" id="GO:0004177">
    <property type="term" value="F:aminopeptidase activity"/>
    <property type="evidence" value="ECO:0007669"/>
    <property type="project" value="UniProtKB-KW"/>
</dbReference>
<dbReference type="InterPro" id="IPR024191">
    <property type="entry name" value="Peptidase_M61"/>
</dbReference>
<feature type="domain" description="Peptidase M61 catalytic" evidence="3">
    <location>
        <begin position="311"/>
        <end position="427"/>
    </location>
</feature>
<gene>
    <name evidence="5" type="ORF">OJF2_36910</name>
</gene>
<dbReference type="Pfam" id="PF05299">
    <property type="entry name" value="Peptidase_M61"/>
    <property type="match status" value="1"/>
</dbReference>
<dbReference type="Proteomes" id="UP000324233">
    <property type="component" value="Chromosome"/>
</dbReference>
<keyword evidence="5" id="KW-0645">Protease</keyword>
<dbReference type="InterPro" id="IPR036034">
    <property type="entry name" value="PDZ_sf"/>
</dbReference>
<evidence type="ECO:0000313" key="6">
    <source>
        <dbReference type="Proteomes" id="UP000324233"/>
    </source>
</evidence>
<name>A0A5B9W3F6_9BACT</name>
<dbReference type="AlphaFoldDB" id="A0A5B9W3F6"/>
<dbReference type="KEGG" id="agv:OJF2_36910"/>
<dbReference type="OrthoDB" id="9778516at2"/>
<feature type="chain" id="PRO_5022874107" evidence="2">
    <location>
        <begin position="25"/>
        <end position="638"/>
    </location>
</feature>
<sequence precursor="true">MNVRQSTGASKVRAAAILALIALAAPGLSAAAAGPTLRVEVDARELPRRLIHTTVRLARGPGPFDFWYPRWIPGTHGPSGPLDTIGGLRVHARDGSPIPWRRDEVDLYRHRCEVPAGAGEVEIRLDTICNVAAEEASGHLSFGNAMVGIINWPTCLVYPDGPAAADIKVELSLRLPPKWKYATALRGGTEKDGLITFDPVSLEVLGDSPLIAGELLKTYDLSTGAYPRARFHVASESPTAVALPPDVLDLYGRMVREAGALFKNCHYDRFDFLVTCSDDLGNLGLEHLASSINGVGERDLIDARRRKGWIANLIPHEYVHSWCGKYRRPLGQCTPDFHTPMRTSLLWVYEGLTQYLGDVIMVRSGLATAKEYRETLTDRIGSLMLQAGRKWRPLEDTAIASSILRGGSPNWTDLRRSQDYYYEGALIWMEADAIIRAKTEGRRSLDDFARAFLGRKGAPGQQADPYERAEVVSLLKQAADHDWDAFLAGRVEKPLDALPLELVTRLGYRLQYSPTPHATEDGGRSRGRHGASAEHSLGLSFTPDGRVSNIVPGMPGDRAGLAPGMKMIGVNDRVFSPQRLEDALADSVALRKIDLLILEGDRFRTLSIAYDGGPKYLELVRDEGKPDVLEQIMRPIAR</sequence>
<evidence type="ECO:0000313" key="5">
    <source>
        <dbReference type="EMBL" id="QEH35146.1"/>
    </source>
</evidence>
<feature type="signal peptide" evidence="2">
    <location>
        <begin position="1"/>
        <end position="24"/>
    </location>
</feature>
<dbReference type="Gene3D" id="2.60.40.3650">
    <property type="match status" value="1"/>
</dbReference>
<keyword evidence="5" id="KW-0031">Aminopeptidase</keyword>
<keyword evidence="2" id="KW-0732">Signal</keyword>
<dbReference type="EMBL" id="CP042997">
    <property type="protein sequence ID" value="QEH35146.1"/>
    <property type="molecule type" value="Genomic_DNA"/>
</dbReference>
<keyword evidence="5" id="KW-0378">Hydrolase</keyword>
<dbReference type="Gene3D" id="1.10.390.10">
    <property type="entry name" value="Neutral Protease Domain 2"/>
    <property type="match status" value="1"/>
</dbReference>
<evidence type="ECO:0000259" key="3">
    <source>
        <dbReference type="Pfam" id="PF05299"/>
    </source>
</evidence>
<dbReference type="PIRSF" id="PIRSF016493">
    <property type="entry name" value="Glycyl_aminpptds"/>
    <property type="match status" value="1"/>
</dbReference>
<dbReference type="InterPro" id="IPR007963">
    <property type="entry name" value="Peptidase_M61_catalytic"/>
</dbReference>
<protein>
    <submittedName>
        <fullName evidence="5">M61 glycyl aminopeptidase</fullName>
    </submittedName>
</protein>
<dbReference type="Pfam" id="PF17899">
    <property type="entry name" value="Peptidase_M61_N"/>
    <property type="match status" value="1"/>
</dbReference>
<dbReference type="RefSeq" id="WP_148594978.1">
    <property type="nucleotide sequence ID" value="NZ_CP042997.1"/>
</dbReference>
<dbReference type="SUPFAM" id="SSF50156">
    <property type="entry name" value="PDZ domain-like"/>
    <property type="match status" value="1"/>
</dbReference>
<evidence type="ECO:0000256" key="1">
    <source>
        <dbReference type="SAM" id="MobiDB-lite"/>
    </source>
</evidence>
<evidence type="ECO:0000256" key="2">
    <source>
        <dbReference type="SAM" id="SignalP"/>
    </source>
</evidence>